<organism evidence="4 5">
    <name type="scientific">Candidatus Gallimonas intestinigallinarum</name>
    <dbReference type="NCBI Taxonomy" id="2838604"/>
    <lineage>
        <taxon>Bacteria</taxon>
        <taxon>Bacillati</taxon>
        <taxon>Bacillota</taxon>
        <taxon>Clostridia</taxon>
        <taxon>Candidatus Gallimonas</taxon>
    </lineage>
</organism>
<dbReference type="InterPro" id="IPR036869">
    <property type="entry name" value="J_dom_sf"/>
</dbReference>
<dbReference type="AlphaFoldDB" id="A0A9D2DY80"/>
<dbReference type="PROSITE" id="PS50076">
    <property type="entry name" value="DNAJ_2"/>
    <property type="match status" value="1"/>
</dbReference>
<evidence type="ECO:0000313" key="5">
    <source>
        <dbReference type="Proteomes" id="UP000824044"/>
    </source>
</evidence>
<dbReference type="GO" id="GO:0006260">
    <property type="term" value="P:DNA replication"/>
    <property type="evidence" value="ECO:0007669"/>
    <property type="project" value="UniProtKB-KW"/>
</dbReference>
<gene>
    <name evidence="4" type="ORF">H9812_07310</name>
</gene>
<evidence type="ECO:0000256" key="1">
    <source>
        <dbReference type="ARBA" id="ARBA00022705"/>
    </source>
</evidence>
<name>A0A9D2DY80_9FIRM</name>
<feature type="compositionally biased region" description="Polar residues" evidence="2">
    <location>
        <begin position="153"/>
        <end position="162"/>
    </location>
</feature>
<evidence type="ECO:0000256" key="2">
    <source>
        <dbReference type="SAM" id="MobiDB-lite"/>
    </source>
</evidence>
<evidence type="ECO:0000259" key="3">
    <source>
        <dbReference type="PROSITE" id="PS50076"/>
    </source>
</evidence>
<dbReference type="CDD" id="cd06257">
    <property type="entry name" value="DnaJ"/>
    <property type="match status" value="1"/>
</dbReference>
<reference evidence="4" key="2">
    <citation type="submission" date="2021-04" db="EMBL/GenBank/DDBJ databases">
        <authorList>
            <person name="Gilroy R."/>
        </authorList>
    </citation>
    <scope>NUCLEOTIDE SEQUENCE</scope>
    <source>
        <strain evidence="4">CHK33-5263</strain>
    </source>
</reference>
<evidence type="ECO:0000313" key="4">
    <source>
        <dbReference type="EMBL" id="HIZ25253.1"/>
    </source>
</evidence>
<dbReference type="Proteomes" id="UP000824044">
    <property type="component" value="Unassembled WGS sequence"/>
</dbReference>
<comment type="caution">
    <text evidence="4">The sequence shown here is derived from an EMBL/GenBank/DDBJ whole genome shotgun (WGS) entry which is preliminary data.</text>
</comment>
<reference evidence="4" key="1">
    <citation type="journal article" date="2021" name="PeerJ">
        <title>Extensive microbial diversity within the chicken gut microbiome revealed by metagenomics and culture.</title>
        <authorList>
            <person name="Gilroy R."/>
            <person name="Ravi A."/>
            <person name="Getino M."/>
            <person name="Pursley I."/>
            <person name="Horton D.L."/>
            <person name="Alikhan N.F."/>
            <person name="Baker D."/>
            <person name="Gharbi K."/>
            <person name="Hall N."/>
            <person name="Watson M."/>
            <person name="Adriaenssens E.M."/>
            <person name="Foster-Nyarko E."/>
            <person name="Jarju S."/>
            <person name="Secka A."/>
            <person name="Antonio M."/>
            <person name="Oren A."/>
            <person name="Chaudhuri R.R."/>
            <person name="La Ragione R."/>
            <person name="Hildebrand F."/>
            <person name="Pallen M.J."/>
        </authorList>
    </citation>
    <scope>NUCLEOTIDE SEQUENCE</scope>
    <source>
        <strain evidence="4">CHK33-5263</strain>
    </source>
</reference>
<sequence>MNQESYRILQVEESATDEEIKASYERLKAHYNEEKWKDGEEGNNAARMLGKLDAAYNEIMESRREQQKNTSGASSFEAVGDAIRANDLARAQQLLDDFNERNAEWHYLQSVVFYKKNWMNESKKQLEIAMQMDGSNTKYREAYDKLKSRAEYRQQSGGAPNTNPNPDPVPGDEQMGGNWCTQCFSFCYTCLCVNCLFNLCCNCH</sequence>
<protein>
    <recommendedName>
        <fullName evidence="3">J domain-containing protein</fullName>
    </recommendedName>
</protein>
<dbReference type="InterPro" id="IPR001623">
    <property type="entry name" value="DnaJ_domain"/>
</dbReference>
<dbReference type="SUPFAM" id="SSF46565">
    <property type="entry name" value="Chaperone J-domain"/>
    <property type="match status" value="1"/>
</dbReference>
<feature type="domain" description="J" evidence="3">
    <location>
        <begin position="4"/>
        <end position="72"/>
    </location>
</feature>
<dbReference type="Gene3D" id="1.10.287.110">
    <property type="entry name" value="DnaJ domain"/>
    <property type="match status" value="1"/>
</dbReference>
<feature type="region of interest" description="Disordered" evidence="2">
    <location>
        <begin position="151"/>
        <end position="170"/>
    </location>
</feature>
<dbReference type="EMBL" id="DXBS01000133">
    <property type="protein sequence ID" value="HIZ25253.1"/>
    <property type="molecule type" value="Genomic_DNA"/>
</dbReference>
<keyword evidence="1" id="KW-0235">DNA replication</keyword>
<proteinExistence type="predicted"/>
<dbReference type="PRINTS" id="PR00625">
    <property type="entry name" value="JDOMAIN"/>
</dbReference>
<accession>A0A9D2DY80</accession>